<dbReference type="InterPro" id="IPR001387">
    <property type="entry name" value="Cro/C1-type_HTH"/>
</dbReference>
<feature type="compositionally biased region" description="Acidic residues" evidence="1">
    <location>
        <begin position="150"/>
        <end position="182"/>
    </location>
</feature>
<keyword evidence="2" id="KW-0472">Membrane</keyword>
<dbReference type="Proteomes" id="UP001500740">
    <property type="component" value="Unassembled WGS sequence"/>
</dbReference>
<dbReference type="RefSeq" id="WP_343783047.1">
    <property type="nucleotide sequence ID" value="NZ_BAAACZ010000011.1"/>
</dbReference>
<name>A0ABN0ZWY7_9BACI</name>
<proteinExistence type="predicted"/>
<protein>
    <submittedName>
        <fullName evidence="3">Helix-turn-helix domain-containing protein</fullName>
    </submittedName>
</protein>
<evidence type="ECO:0000256" key="1">
    <source>
        <dbReference type="SAM" id="MobiDB-lite"/>
    </source>
</evidence>
<dbReference type="PANTHER" id="PTHR34475:SF1">
    <property type="entry name" value="CYTOSKELETON PROTEIN RODZ"/>
    <property type="match status" value="1"/>
</dbReference>
<gene>
    <name evidence="3" type="ORF">GCM10008935_16520</name>
</gene>
<accession>A0ABN0ZWY7</accession>
<evidence type="ECO:0000313" key="3">
    <source>
        <dbReference type="EMBL" id="GAA0461746.1"/>
    </source>
</evidence>
<sequence>MELGQRLKEERESRSFSIEEISEQTKIQKRYLIAIEEHDWSKIPGNFYVRAFIREYAEAVGLNGEELIDEYANDLPSGDDRSYEYMTPSRKNSKASRTGNKIFAFLPKLLVFLLVIGIGFAIWYSVVNFIQPAMSGNGEEDTQEIISAPEQEEEEDDEATDEDEDNGASEEEENENEEEVEEINPSLVVQDVNEDGTPRTVYELIDADSFELTLDTTDETYLEVTTIENGGEPNQPFTGMFSTSDAPLEIELEGESFEVELNIGLASNFDIEVNGIELEYELDPDENVHQRVIIEWENEMEED</sequence>
<feature type="transmembrane region" description="Helical" evidence="2">
    <location>
        <begin position="102"/>
        <end position="124"/>
    </location>
</feature>
<dbReference type="SUPFAM" id="SSF47413">
    <property type="entry name" value="lambda repressor-like DNA-binding domains"/>
    <property type="match status" value="1"/>
</dbReference>
<dbReference type="CDD" id="cd00093">
    <property type="entry name" value="HTH_XRE"/>
    <property type="match status" value="1"/>
</dbReference>
<dbReference type="Gene3D" id="1.10.260.40">
    <property type="entry name" value="lambda repressor-like DNA-binding domains"/>
    <property type="match status" value="1"/>
</dbReference>
<evidence type="ECO:0000256" key="2">
    <source>
        <dbReference type="SAM" id="Phobius"/>
    </source>
</evidence>
<organism evidence="3 4">
    <name type="scientific">Alkalibacillus silvisoli</name>
    <dbReference type="NCBI Taxonomy" id="392823"/>
    <lineage>
        <taxon>Bacteria</taxon>
        <taxon>Bacillati</taxon>
        <taxon>Bacillota</taxon>
        <taxon>Bacilli</taxon>
        <taxon>Bacillales</taxon>
        <taxon>Bacillaceae</taxon>
        <taxon>Alkalibacillus</taxon>
    </lineage>
</organism>
<dbReference type="EMBL" id="BAAACZ010000011">
    <property type="protein sequence ID" value="GAA0461746.1"/>
    <property type="molecule type" value="Genomic_DNA"/>
</dbReference>
<keyword evidence="2" id="KW-1133">Transmembrane helix</keyword>
<dbReference type="InterPro" id="IPR010982">
    <property type="entry name" value="Lambda_DNA-bd_dom_sf"/>
</dbReference>
<feature type="region of interest" description="Disordered" evidence="1">
    <location>
        <begin position="149"/>
        <end position="192"/>
    </location>
</feature>
<dbReference type="InterPro" id="IPR050400">
    <property type="entry name" value="Bact_Cytoskel_RodZ"/>
</dbReference>
<evidence type="ECO:0000313" key="4">
    <source>
        <dbReference type="Proteomes" id="UP001500740"/>
    </source>
</evidence>
<keyword evidence="2" id="KW-0812">Transmembrane</keyword>
<comment type="caution">
    <text evidence="3">The sequence shown here is derived from an EMBL/GenBank/DDBJ whole genome shotgun (WGS) entry which is preliminary data.</text>
</comment>
<dbReference type="Pfam" id="PF13413">
    <property type="entry name" value="HTH_25"/>
    <property type="match status" value="1"/>
</dbReference>
<reference evidence="3 4" key="1">
    <citation type="journal article" date="2019" name="Int. J. Syst. Evol. Microbiol.">
        <title>The Global Catalogue of Microorganisms (GCM) 10K type strain sequencing project: providing services to taxonomists for standard genome sequencing and annotation.</title>
        <authorList>
            <consortium name="The Broad Institute Genomics Platform"/>
            <consortium name="The Broad Institute Genome Sequencing Center for Infectious Disease"/>
            <person name="Wu L."/>
            <person name="Ma J."/>
        </authorList>
    </citation>
    <scope>NUCLEOTIDE SEQUENCE [LARGE SCALE GENOMIC DNA]</scope>
    <source>
        <strain evidence="3 4">JCM 14193</strain>
    </source>
</reference>
<dbReference type="PANTHER" id="PTHR34475">
    <property type="match status" value="1"/>
</dbReference>
<keyword evidence="4" id="KW-1185">Reference proteome</keyword>